<protein>
    <submittedName>
        <fullName evidence="1">Uncharacterized protein</fullName>
    </submittedName>
</protein>
<evidence type="ECO:0000313" key="2">
    <source>
        <dbReference type="Proteomes" id="UP000236291"/>
    </source>
</evidence>
<dbReference type="AlphaFoldDB" id="A0A2K3K1K0"/>
<sequence length="97" mass="10744">SVCAYCLLVPTNISDREGSKKALEVKLILSNLQKIFKGKNDELFVEENYRVTGNFAWGEIGCTLGERTIYWMGVEKKLVVSPGVKHEAPSALVPKTS</sequence>
<feature type="non-terminal residue" evidence="1">
    <location>
        <position position="1"/>
    </location>
</feature>
<gene>
    <name evidence="1" type="ORF">L195_g051772</name>
</gene>
<comment type="caution">
    <text evidence="1">The sequence shown here is derived from an EMBL/GenBank/DDBJ whole genome shotgun (WGS) entry which is preliminary data.</text>
</comment>
<reference evidence="1 2" key="2">
    <citation type="journal article" date="2017" name="Front. Plant Sci.">
        <title>Gene Classification and Mining of Molecular Markers Useful in Red Clover (Trifolium pratense) Breeding.</title>
        <authorList>
            <person name="Istvanek J."/>
            <person name="Dluhosova J."/>
            <person name="Dluhos P."/>
            <person name="Patkova L."/>
            <person name="Nedelnik J."/>
            <person name="Repkova J."/>
        </authorList>
    </citation>
    <scope>NUCLEOTIDE SEQUENCE [LARGE SCALE GENOMIC DNA]</scope>
    <source>
        <strain evidence="2">cv. Tatra</strain>
        <tissue evidence="1">Young leaves</tissue>
    </source>
</reference>
<organism evidence="1 2">
    <name type="scientific">Trifolium pratense</name>
    <name type="common">Red clover</name>
    <dbReference type="NCBI Taxonomy" id="57577"/>
    <lineage>
        <taxon>Eukaryota</taxon>
        <taxon>Viridiplantae</taxon>
        <taxon>Streptophyta</taxon>
        <taxon>Embryophyta</taxon>
        <taxon>Tracheophyta</taxon>
        <taxon>Spermatophyta</taxon>
        <taxon>Magnoliopsida</taxon>
        <taxon>eudicotyledons</taxon>
        <taxon>Gunneridae</taxon>
        <taxon>Pentapetalae</taxon>
        <taxon>rosids</taxon>
        <taxon>fabids</taxon>
        <taxon>Fabales</taxon>
        <taxon>Fabaceae</taxon>
        <taxon>Papilionoideae</taxon>
        <taxon>50 kb inversion clade</taxon>
        <taxon>NPAAA clade</taxon>
        <taxon>Hologalegina</taxon>
        <taxon>IRL clade</taxon>
        <taxon>Trifolieae</taxon>
        <taxon>Trifolium</taxon>
    </lineage>
</organism>
<dbReference type="Proteomes" id="UP000236291">
    <property type="component" value="Unassembled WGS sequence"/>
</dbReference>
<dbReference type="EMBL" id="ASHM01082098">
    <property type="protein sequence ID" value="PNX60136.1"/>
    <property type="molecule type" value="Genomic_DNA"/>
</dbReference>
<accession>A0A2K3K1K0</accession>
<reference evidence="1 2" key="1">
    <citation type="journal article" date="2014" name="Am. J. Bot.">
        <title>Genome assembly and annotation for red clover (Trifolium pratense; Fabaceae).</title>
        <authorList>
            <person name="Istvanek J."/>
            <person name="Jaros M."/>
            <person name="Krenek A."/>
            <person name="Repkova J."/>
        </authorList>
    </citation>
    <scope>NUCLEOTIDE SEQUENCE [LARGE SCALE GENOMIC DNA]</scope>
    <source>
        <strain evidence="2">cv. Tatra</strain>
        <tissue evidence="1">Young leaves</tissue>
    </source>
</reference>
<name>A0A2K3K1K0_TRIPR</name>
<proteinExistence type="predicted"/>
<evidence type="ECO:0000313" key="1">
    <source>
        <dbReference type="EMBL" id="PNX60136.1"/>
    </source>
</evidence>